<dbReference type="KEGG" id="vfa:MM35RIKEN_20990"/>
<name>A0A810Q0U6_9FIRM</name>
<keyword evidence="4" id="KW-1185">Reference proteome</keyword>
<dbReference type="InterPro" id="IPR038109">
    <property type="entry name" value="DNA_bind_recomb_sf"/>
</dbReference>
<dbReference type="Gene3D" id="3.90.1750.20">
    <property type="entry name" value="Putative Large Serine Recombinase, Chain B, Domain 2"/>
    <property type="match status" value="1"/>
</dbReference>
<gene>
    <name evidence="3" type="primary">tndX</name>
    <name evidence="3" type="ORF">MM35RIKEN_20990</name>
</gene>
<evidence type="ECO:0000313" key="4">
    <source>
        <dbReference type="Proteomes" id="UP000681343"/>
    </source>
</evidence>
<organism evidence="3 4">
    <name type="scientific">Vescimonas fastidiosa</name>
    <dbReference type="NCBI Taxonomy" id="2714353"/>
    <lineage>
        <taxon>Bacteria</taxon>
        <taxon>Bacillati</taxon>
        <taxon>Bacillota</taxon>
        <taxon>Clostridia</taxon>
        <taxon>Eubacteriales</taxon>
        <taxon>Oscillospiraceae</taxon>
        <taxon>Vescimonas</taxon>
    </lineage>
</organism>
<dbReference type="InterPro" id="IPR036162">
    <property type="entry name" value="Resolvase-like_N_sf"/>
</dbReference>
<dbReference type="Proteomes" id="UP000681343">
    <property type="component" value="Plasmid pMM35_01"/>
</dbReference>
<proteinExistence type="predicted"/>
<sequence length="465" mass="53702">MSRFGRDYLQVGMYTDVLFPEFGVHFIAVNDGVDSTRGENEFTAIRNVFNEMYARDTSKKIRATWQSKGKSGEHLTTIPPYGYIKDPEDKKKWIVDEEAAAVVQKIFSLCVDGLGPTQIAKWLKQHQILNPTAYAYSKGLPASNKPTADPYKWTNETVSRILERVDYLGHTVNFKTTKQSYKSKKKLWNDPADWVIFENTQPAIIEESVFIIVQNIRKSRRRPTKMGDMGIFSGLLYCAECGGKMYQCRATNFTEEQKYFICSTYRKGKDLCTTHSIKNVVLHEIVLRNLREAIQYVSQHEAEFMQEAADISMRDRDAEFARKRDTLAKADKRIAELDHIISKLYEDNVMGKLSDDRFIKLSHDYELEQSNLKSMAEVLRKELKQQEQQKTNAKAFVAAVKKYTDMQELDAAVLREFIDRIEVSHADKKSKTREITIVYNFIGAFDFTRAIEEARNTTEKQQKTA</sequence>
<dbReference type="InterPro" id="IPR050639">
    <property type="entry name" value="SSR_resolvase"/>
</dbReference>
<dbReference type="RefSeq" id="WP_212821667.1">
    <property type="nucleotide sequence ID" value="NZ_AP023416.1"/>
</dbReference>
<dbReference type="InterPro" id="IPR025827">
    <property type="entry name" value="Zn_ribbon_recom_dom"/>
</dbReference>
<dbReference type="Pfam" id="PF14287">
    <property type="entry name" value="DUF4368"/>
    <property type="match status" value="1"/>
</dbReference>
<feature type="domain" description="Recombinase" evidence="2">
    <location>
        <begin position="80"/>
        <end position="223"/>
    </location>
</feature>
<dbReference type="SUPFAM" id="SSF53041">
    <property type="entry name" value="Resolvase-like"/>
    <property type="match status" value="1"/>
</dbReference>
<reference evidence="3" key="1">
    <citation type="submission" date="2020-09" db="EMBL/GenBank/DDBJ databases">
        <title>New species isolated from human feces.</title>
        <authorList>
            <person name="Kitahara M."/>
            <person name="Shigeno Y."/>
            <person name="Shime M."/>
            <person name="Matsumoto Y."/>
            <person name="Nakamura S."/>
            <person name="Motooka D."/>
            <person name="Fukuoka S."/>
            <person name="Nishikawa H."/>
            <person name="Benno Y."/>
        </authorList>
    </citation>
    <scope>NUCLEOTIDE SEQUENCE</scope>
    <source>
        <strain evidence="3">MM35</strain>
        <plasmid evidence="3">pMM35_01</plasmid>
    </source>
</reference>
<dbReference type="InterPro" id="IPR025378">
    <property type="entry name" value="DUF4368"/>
</dbReference>
<evidence type="ECO:0000313" key="3">
    <source>
        <dbReference type="EMBL" id="BCK79907.1"/>
    </source>
</evidence>
<geneLocation type="plasmid" evidence="3 4">
    <name>pMM35_01</name>
</geneLocation>
<dbReference type="AlphaFoldDB" id="A0A810Q0U6"/>
<dbReference type="Pfam" id="PF07508">
    <property type="entry name" value="Recombinase"/>
    <property type="match status" value="1"/>
</dbReference>
<evidence type="ECO:0000256" key="1">
    <source>
        <dbReference type="SAM" id="Coils"/>
    </source>
</evidence>
<dbReference type="EMBL" id="AP023416">
    <property type="protein sequence ID" value="BCK79907.1"/>
    <property type="molecule type" value="Genomic_DNA"/>
</dbReference>
<keyword evidence="1" id="KW-0175">Coiled coil</keyword>
<evidence type="ECO:0000259" key="2">
    <source>
        <dbReference type="PROSITE" id="PS51737"/>
    </source>
</evidence>
<dbReference type="GO" id="GO:0003677">
    <property type="term" value="F:DNA binding"/>
    <property type="evidence" value="ECO:0007669"/>
    <property type="project" value="InterPro"/>
</dbReference>
<keyword evidence="3" id="KW-0614">Plasmid</keyword>
<dbReference type="GO" id="GO:0000150">
    <property type="term" value="F:DNA strand exchange activity"/>
    <property type="evidence" value="ECO:0007669"/>
    <property type="project" value="InterPro"/>
</dbReference>
<dbReference type="Pfam" id="PF13408">
    <property type="entry name" value="Zn_ribbon_recom"/>
    <property type="match status" value="1"/>
</dbReference>
<feature type="coiled-coil region" evidence="1">
    <location>
        <begin position="369"/>
        <end position="396"/>
    </location>
</feature>
<dbReference type="PANTHER" id="PTHR30461:SF23">
    <property type="entry name" value="DNA RECOMBINASE-RELATED"/>
    <property type="match status" value="1"/>
</dbReference>
<protein>
    <submittedName>
        <fullName evidence="3">Recombinase</fullName>
    </submittedName>
</protein>
<dbReference type="PROSITE" id="PS51737">
    <property type="entry name" value="RECOMBINASE_DNA_BIND"/>
    <property type="match status" value="1"/>
</dbReference>
<dbReference type="InterPro" id="IPR011109">
    <property type="entry name" value="DNA_bind_recombinase_dom"/>
</dbReference>
<dbReference type="PANTHER" id="PTHR30461">
    <property type="entry name" value="DNA-INVERTASE FROM LAMBDOID PROPHAGE"/>
    <property type="match status" value="1"/>
</dbReference>
<accession>A0A810Q0U6</accession>